<dbReference type="Proteomes" id="UP000187001">
    <property type="component" value="Unassembled WGS sequence"/>
</dbReference>
<gene>
    <name evidence="1" type="ORF">A5742_25345</name>
</gene>
<evidence type="ECO:0000313" key="2">
    <source>
        <dbReference type="Proteomes" id="UP000187001"/>
    </source>
</evidence>
<accession>A0ABD6QNV8</accession>
<dbReference type="RefSeq" id="WP_076204719.1">
    <property type="nucleotide sequence ID" value="NZ_MBER01000054.1"/>
</dbReference>
<name>A0ABD6QNV8_MYCFO</name>
<organism evidence="1 2">
    <name type="scientific">Mycolicibacterium fortuitum</name>
    <name type="common">Mycobacterium fortuitum</name>
    <dbReference type="NCBI Taxonomy" id="1766"/>
    <lineage>
        <taxon>Bacteria</taxon>
        <taxon>Bacillati</taxon>
        <taxon>Actinomycetota</taxon>
        <taxon>Actinomycetes</taxon>
        <taxon>Mycobacteriales</taxon>
        <taxon>Mycobacteriaceae</taxon>
        <taxon>Mycolicibacterium</taxon>
    </lineage>
</organism>
<comment type="caution">
    <text evidence="1">The sequence shown here is derived from an EMBL/GenBank/DDBJ whole genome shotgun (WGS) entry which is preliminary data.</text>
</comment>
<dbReference type="EMBL" id="MBER01000054">
    <property type="protein sequence ID" value="OMC46862.1"/>
    <property type="molecule type" value="Genomic_DNA"/>
</dbReference>
<reference evidence="1 2" key="1">
    <citation type="submission" date="2016-07" db="EMBL/GenBank/DDBJ databases">
        <authorList>
            <person name="Sutton G."/>
            <person name="Brinkac L."/>
            <person name="Sanka R."/>
            <person name="Adams M."/>
            <person name="Lau E."/>
            <person name="Kumar A."/>
            <person name="Macaden R."/>
        </authorList>
    </citation>
    <scope>NUCLEOTIDE SEQUENCE [LARGE SCALE GENOMIC DNA]</scope>
    <source>
        <strain evidence="1 2">GA-0871</strain>
    </source>
</reference>
<dbReference type="AlphaFoldDB" id="A0ABD6QNV8"/>
<protein>
    <submittedName>
        <fullName evidence="1">Uncharacterized protein</fullName>
    </submittedName>
</protein>
<proteinExistence type="predicted"/>
<evidence type="ECO:0000313" key="1">
    <source>
        <dbReference type="EMBL" id="OMC46862.1"/>
    </source>
</evidence>
<sequence length="88" mass="9519">MKTIVVAERIARAEALSELLGLKSSLNTSTRAIKHGGACRGLTNVDLILIDEAWPLDEQVQQTLEATLLDGGGQMYRLERVSSAKAKP</sequence>